<dbReference type="AlphaFoldDB" id="A0A8I7BGD7"/>
<dbReference type="GO" id="GO:0016788">
    <property type="term" value="F:hydrolase activity, acting on ester bonds"/>
    <property type="evidence" value="ECO:0007669"/>
    <property type="project" value="InterPro"/>
</dbReference>
<reference evidence="6" key="2">
    <citation type="submission" date="2020-10" db="EMBL/GenBank/DDBJ databases">
        <authorList>
            <person name="Scholz U."/>
            <person name="Mascher M."/>
            <person name="Fiebig A."/>
        </authorList>
    </citation>
    <scope>NUCLEOTIDE SEQUENCE [LARGE SCALE GENOMIC DNA]</scope>
    <source>
        <strain evidence="6">cv. Morex</strain>
    </source>
</reference>
<dbReference type="Gramene" id="HORVU.MOREX.r3.6HG0550820.1">
    <property type="protein sequence ID" value="HORVU.MOREX.r3.6HG0550820.1"/>
    <property type="gene ID" value="HORVU.MOREX.r3.6HG0550820"/>
</dbReference>
<sequence>MGHDSALRHTAFLLLVPLLVSVYYAQANPGPRLIHSIFSFGNSYADTGNFVKLAAPVFPVIPFSNLPYGETFFGHPTGRASNGRIVMDFIAEEFGLPLVPPILGEENNFTHGVNFAVVGATALDLAYFHEKNITSVPPFNSSLSVQLDWFQNLKPTLCSTPQGCRDFFRGSLFFMGEFGGNDYTFIMAAGKTLRLVYVQDVIQAISEGVEQVVKEGGRYVVVPGQPPMGCIPIILTLYASTNKTHYDRRGCLIKYNALARYHNRLLVGAVYRLRIKYPAAKIVYGDYYTPVIEFLNEPARYGFSASSRLHVCCGAGGPYNYNMTAAHRHRLALGALTHTRAYSQGHVRISGSQDIFINLINQHLQPTAATSTLHVCYLFNKQAPHFLAKVCLRLWLSLCDTHIIAAKI</sequence>
<reference evidence="7" key="1">
    <citation type="journal article" date="2012" name="Nature">
        <title>A physical, genetic and functional sequence assembly of the barley genome.</title>
        <authorList>
            <consortium name="The International Barley Genome Sequencing Consortium"/>
            <person name="Mayer K.F."/>
            <person name="Waugh R."/>
            <person name="Brown J.W."/>
            <person name="Schulman A."/>
            <person name="Langridge P."/>
            <person name="Platzer M."/>
            <person name="Fincher G.B."/>
            <person name="Muehlbauer G.J."/>
            <person name="Sato K."/>
            <person name="Close T.J."/>
            <person name="Wise R.P."/>
            <person name="Stein N."/>
        </authorList>
    </citation>
    <scope>NUCLEOTIDE SEQUENCE [LARGE SCALE GENOMIC DNA]</scope>
    <source>
        <strain evidence="7">cv. Morex</strain>
    </source>
</reference>
<gene>
    <name evidence="6" type="primary">LOC123402486</name>
</gene>
<dbReference type="Pfam" id="PF00657">
    <property type="entry name" value="Lipase_GDSL"/>
    <property type="match status" value="1"/>
</dbReference>
<dbReference type="PANTHER" id="PTHR22835">
    <property type="entry name" value="ZINC FINGER FYVE DOMAIN CONTAINING PROTEIN"/>
    <property type="match status" value="1"/>
</dbReference>
<feature type="chain" id="PRO_5035311601" description="GDSL esterase/lipase" evidence="5">
    <location>
        <begin position="28"/>
        <end position="408"/>
    </location>
</feature>
<evidence type="ECO:0000313" key="7">
    <source>
        <dbReference type="Proteomes" id="UP000011116"/>
    </source>
</evidence>
<accession>A0A8I7BGD7</accession>
<organism evidence="6 7">
    <name type="scientific">Hordeum vulgare subsp. vulgare</name>
    <name type="common">Domesticated barley</name>
    <dbReference type="NCBI Taxonomy" id="112509"/>
    <lineage>
        <taxon>Eukaryota</taxon>
        <taxon>Viridiplantae</taxon>
        <taxon>Streptophyta</taxon>
        <taxon>Embryophyta</taxon>
        <taxon>Tracheophyta</taxon>
        <taxon>Spermatophyta</taxon>
        <taxon>Magnoliopsida</taxon>
        <taxon>Liliopsida</taxon>
        <taxon>Poales</taxon>
        <taxon>Poaceae</taxon>
        <taxon>BOP clade</taxon>
        <taxon>Pooideae</taxon>
        <taxon>Triticodae</taxon>
        <taxon>Triticeae</taxon>
        <taxon>Hordeinae</taxon>
        <taxon>Hordeum</taxon>
    </lineage>
</organism>
<reference evidence="6" key="3">
    <citation type="submission" date="2022-01" db="UniProtKB">
        <authorList>
            <consortium name="EnsemblPlants"/>
        </authorList>
    </citation>
    <scope>IDENTIFICATION</scope>
    <source>
        <strain evidence="6">subsp. vulgare</strain>
    </source>
</reference>
<keyword evidence="4" id="KW-0325">Glycoprotein</keyword>
<keyword evidence="2 5" id="KW-0732">Signal</keyword>
<dbReference type="CDD" id="cd01837">
    <property type="entry name" value="SGNH_plant_lipase_like"/>
    <property type="match status" value="1"/>
</dbReference>
<evidence type="ECO:0000256" key="1">
    <source>
        <dbReference type="ARBA" id="ARBA00008668"/>
    </source>
</evidence>
<keyword evidence="3" id="KW-0378">Hydrolase</keyword>
<evidence type="ECO:0000313" key="6">
    <source>
        <dbReference type="EnsemblPlants" id="HORVU.MOREX.r3.6HG0550820.1"/>
    </source>
</evidence>
<dbReference type="InterPro" id="IPR036514">
    <property type="entry name" value="SGNH_hydro_sf"/>
</dbReference>
<protein>
    <recommendedName>
        <fullName evidence="8">GDSL esterase/lipase</fullName>
    </recommendedName>
</protein>
<proteinExistence type="inferred from homology"/>
<dbReference type="InterPro" id="IPR001087">
    <property type="entry name" value="GDSL"/>
</dbReference>
<evidence type="ECO:0000256" key="3">
    <source>
        <dbReference type="ARBA" id="ARBA00022801"/>
    </source>
</evidence>
<dbReference type="Proteomes" id="UP000011116">
    <property type="component" value="Chromosome 6H"/>
</dbReference>
<evidence type="ECO:0000256" key="4">
    <source>
        <dbReference type="ARBA" id="ARBA00023180"/>
    </source>
</evidence>
<dbReference type="Gene3D" id="3.40.50.1110">
    <property type="entry name" value="SGNH hydrolase"/>
    <property type="match status" value="1"/>
</dbReference>
<dbReference type="InterPro" id="IPR035669">
    <property type="entry name" value="SGNH_plant_lipase-like"/>
</dbReference>
<evidence type="ECO:0008006" key="8">
    <source>
        <dbReference type="Google" id="ProtNLM"/>
    </source>
</evidence>
<dbReference type="EnsemblPlants" id="HORVU.MOREX.r3.6HG0550820.1">
    <property type="protein sequence ID" value="HORVU.MOREX.r3.6HG0550820.1"/>
    <property type="gene ID" value="HORVU.MOREX.r3.6HG0550820"/>
</dbReference>
<name>A0A8I7BGD7_HORVV</name>
<dbReference type="PANTHER" id="PTHR22835:SF576">
    <property type="entry name" value="GDSL ESTERASE_LIPASE"/>
    <property type="match status" value="1"/>
</dbReference>
<comment type="similarity">
    <text evidence="1">Belongs to the 'GDSL' lipolytic enzyme family.</text>
</comment>
<keyword evidence="7" id="KW-1185">Reference proteome</keyword>
<feature type="signal peptide" evidence="5">
    <location>
        <begin position="1"/>
        <end position="27"/>
    </location>
</feature>
<evidence type="ECO:0000256" key="2">
    <source>
        <dbReference type="ARBA" id="ARBA00022729"/>
    </source>
</evidence>
<evidence type="ECO:0000256" key="5">
    <source>
        <dbReference type="SAM" id="SignalP"/>
    </source>
</evidence>